<organism evidence="1 2">
    <name type="scientific">Mycobacterium phage DTDevon</name>
    <dbReference type="NCBI Taxonomy" id="1701800"/>
    <lineage>
        <taxon>Viruses</taxon>
        <taxon>Duplodnaviria</taxon>
        <taxon>Heunggongvirae</taxon>
        <taxon>Uroviricota</taxon>
        <taxon>Caudoviricetes</taxon>
        <taxon>Ceeclamvirinae</taxon>
        <taxon>Bixzunavirus</taxon>
        <taxon>Bixzunavirus Bxz1</taxon>
    </lineage>
</organism>
<name>A0A0N9ERC8_9CAUD</name>
<proteinExistence type="predicted"/>
<dbReference type="Proteomes" id="UP000224501">
    <property type="component" value="Segment"/>
</dbReference>
<accession>A0A0N9ERC8</accession>
<gene>
    <name evidence="1" type="ORF">SEA_DTDEVON_14</name>
</gene>
<dbReference type="EMBL" id="KT365398">
    <property type="protein sequence ID" value="ALF50877.1"/>
    <property type="molecule type" value="Genomic_DNA"/>
</dbReference>
<evidence type="ECO:0000313" key="1">
    <source>
        <dbReference type="EMBL" id="ALF50877.1"/>
    </source>
</evidence>
<protein>
    <submittedName>
        <fullName evidence="1">Uncharacterized protein</fullName>
    </submittedName>
</protein>
<reference evidence="1 2" key="1">
    <citation type="submission" date="2015-07" db="EMBL/GenBank/DDBJ databases">
        <authorList>
            <person name="Temme D.W."/>
            <person name="Johnson J.E."/>
            <person name="London S.C."/>
            <person name="Surillo G.M."/>
            <person name="Radigan N.J."/>
            <person name="Pyfer K.B."/>
            <person name="Porzucek A.J."/>
            <person name="Philogene A.J."/>
            <person name="Logan K.R."/>
            <person name="Johnson J.E."/>
            <person name="Freeman C.M."/>
            <person name="Ferroni G.J."/>
            <person name="Denigris D.M."/>
            <person name="Collins J.M."/>
            <person name="Casey J.P."/>
            <person name="Buhalo D.J."/>
            <person name="Ahmed A."/>
            <person name="Lahoda L.A."/>
            <person name="Lee-Soety J.Y."/>
            <person name="King-Smith C."/>
            <person name="Delesalle V.A."/>
            <person name="Bradley K.W."/>
            <person name="Asai D.J."/>
            <person name="Bowman C.A."/>
            <person name="Russell D.A."/>
            <person name="Pope W.H."/>
            <person name="Jacobs-Sera D."/>
            <person name="Hendrix R.W."/>
            <person name="Hatfull G.F."/>
        </authorList>
    </citation>
    <scope>NUCLEOTIDE SEQUENCE [LARGE SCALE GENOMIC DNA]</scope>
</reference>
<evidence type="ECO:0000313" key="2">
    <source>
        <dbReference type="Proteomes" id="UP000224501"/>
    </source>
</evidence>
<sequence>MSGLTNTITLHQVSDDEEVRPATVDIRHIRSTTWNKDLKLTVVGLEAALHSSAPIRVLEHPRRISLLIRRVHQAQVVKTSLDRLARTQPQSNERAGRFARAVAAEEQWKTDVSQQIRGIIERLETLQAARQVDASNNRVIMSTMSNLLAEAKKTNDLLAEAKKTNDLLAEVKQTNGLLAEVVKHLAKEA</sequence>